<dbReference type="GO" id="GO:0005737">
    <property type="term" value="C:cytoplasm"/>
    <property type="evidence" value="ECO:0007669"/>
    <property type="project" value="UniProtKB-ARBA"/>
</dbReference>
<evidence type="ECO:0000256" key="2">
    <source>
        <dbReference type="ARBA" id="ARBA00022703"/>
    </source>
</evidence>
<dbReference type="Gene3D" id="3.40.50.1460">
    <property type="match status" value="1"/>
</dbReference>
<reference evidence="6 7" key="1">
    <citation type="submission" date="2024-04" db="EMBL/GenBank/DDBJ databases">
        <authorList>
            <person name="Waldvogel A.-M."/>
            <person name="Schoenle A."/>
        </authorList>
    </citation>
    <scope>NUCLEOTIDE SEQUENCE [LARGE SCALE GENOMIC DNA]</scope>
</reference>
<keyword evidence="2" id="KW-0053">Apoptosis</keyword>
<dbReference type="AlphaFoldDB" id="A0AAV2JV60"/>
<organism evidence="6 7">
    <name type="scientific">Knipowitschia caucasica</name>
    <name type="common">Caucasian dwarf goby</name>
    <name type="synonym">Pomatoschistus caucasicus</name>
    <dbReference type="NCBI Taxonomy" id="637954"/>
    <lineage>
        <taxon>Eukaryota</taxon>
        <taxon>Metazoa</taxon>
        <taxon>Chordata</taxon>
        <taxon>Craniata</taxon>
        <taxon>Vertebrata</taxon>
        <taxon>Euteleostomi</taxon>
        <taxon>Actinopterygii</taxon>
        <taxon>Neopterygii</taxon>
        <taxon>Teleostei</taxon>
        <taxon>Neoteleostei</taxon>
        <taxon>Acanthomorphata</taxon>
        <taxon>Gobiaria</taxon>
        <taxon>Gobiiformes</taxon>
        <taxon>Gobioidei</taxon>
        <taxon>Gobiidae</taxon>
        <taxon>Gobiinae</taxon>
        <taxon>Knipowitschia</taxon>
    </lineage>
</organism>
<gene>
    <name evidence="6" type="ORF">KC01_LOCUS12330</name>
</gene>
<dbReference type="InterPro" id="IPR015917">
    <property type="entry name" value="Pept_C14A"/>
</dbReference>
<evidence type="ECO:0000256" key="3">
    <source>
        <dbReference type="ARBA" id="ARBA00022737"/>
    </source>
</evidence>
<keyword evidence="3" id="KW-0677">Repeat</keyword>
<evidence type="ECO:0000259" key="4">
    <source>
        <dbReference type="PROSITE" id="PS50168"/>
    </source>
</evidence>
<dbReference type="SUPFAM" id="SSF47986">
    <property type="entry name" value="DEATH domain"/>
    <property type="match status" value="1"/>
</dbReference>
<evidence type="ECO:0000313" key="6">
    <source>
        <dbReference type="EMBL" id="CAL1581578.1"/>
    </source>
</evidence>
<dbReference type="Gene3D" id="1.10.533.10">
    <property type="entry name" value="Death Domain, Fas"/>
    <property type="match status" value="2"/>
</dbReference>
<dbReference type="PROSITE" id="PS50168">
    <property type="entry name" value="DED"/>
    <property type="match status" value="2"/>
</dbReference>
<dbReference type="GO" id="GO:0006915">
    <property type="term" value="P:apoptotic process"/>
    <property type="evidence" value="ECO:0007669"/>
    <property type="project" value="UniProtKB-KW"/>
</dbReference>
<feature type="domain" description="DED" evidence="4">
    <location>
        <begin position="5"/>
        <end position="83"/>
    </location>
</feature>
<evidence type="ECO:0000313" key="7">
    <source>
        <dbReference type="Proteomes" id="UP001497482"/>
    </source>
</evidence>
<evidence type="ECO:0000256" key="1">
    <source>
        <dbReference type="ARBA" id="ARBA00010134"/>
    </source>
</evidence>
<feature type="domain" description="DED" evidence="4">
    <location>
        <begin position="99"/>
        <end position="177"/>
    </location>
</feature>
<dbReference type="SUPFAM" id="SSF52129">
    <property type="entry name" value="Caspase-like"/>
    <property type="match status" value="1"/>
</dbReference>
<feature type="domain" description="Caspase family p20" evidence="5">
    <location>
        <begin position="287"/>
        <end position="381"/>
    </location>
</feature>
<dbReference type="SMART" id="SM00031">
    <property type="entry name" value="DED"/>
    <property type="match status" value="2"/>
</dbReference>
<dbReference type="GO" id="GO:0042981">
    <property type="term" value="P:regulation of apoptotic process"/>
    <property type="evidence" value="ECO:0007669"/>
    <property type="project" value="InterPro"/>
</dbReference>
<dbReference type="EMBL" id="OZ035837">
    <property type="protein sequence ID" value="CAL1581578.1"/>
    <property type="molecule type" value="Genomic_DNA"/>
</dbReference>
<dbReference type="Proteomes" id="UP001497482">
    <property type="component" value="Chromosome 15"/>
</dbReference>
<dbReference type="PROSITE" id="PS50208">
    <property type="entry name" value="CASPASE_P20"/>
    <property type="match status" value="1"/>
</dbReference>
<dbReference type="Pfam" id="PF00656">
    <property type="entry name" value="Peptidase_C14"/>
    <property type="match status" value="1"/>
</dbReference>
<sequence length="496" mass="55317">MSATALLPLLCELVDSLSELERRALVFLCGSLDSDHSPARARSLLEATVTGGGGGGGGEGQVQVLRELLVQLRRIDLLRSLCHCGKEEVERHGPPRLSPYRVLMFKLSEELTSEDLNQLKFLLGRVVPRDRLDRAKSFLDVITELEKQAEVSSDRLELVQTCLRDIGRLDLSKRVHTFTSTDPEHSPGHSAALVQRCPPVNPGVSLRAHPLQLLHNSAAYRGPSHTVIQPAYRGPSHTVGQPAYRGPSHTVRQPVYNGPSYTSHIEHYRLNTESRGVCLILDCVGLDGDLLEQTFLSLHFSVIHHRCLTVSGCMSVLTALQQGPVLQDASALVCCFISRGNQRHLLATDAQRMGLHLDSLRRMFSHCTALTAKPKLFFIQSYSVEETHTTGRSYTNSEELETDGIPFVGDNLVPTDADVFWSHCWTPESQLQTPTHYSHYLRALMGALQPTNTSRSHLLDLHLRVNAAVCEHNQRNPELPYHLELKHTLTKHLYLH</sequence>
<dbReference type="FunFam" id="1.10.533.10:FF:000016">
    <property type="entry name" value="CASP8 and FADD-like apoptosis regulator"/>
    <property type="match status" value="1"/>
</dbReference>
<evidence type="ECO:0000259" key="5">
    <source>
        <dbReference type="PROSITE" id="PS50208"/>
    </source>
</evidence>
<dbReference type="InterPro" id="IPR029030">
    <property type="entry name" value="Caspase-like_dom_sf"/>
</dbReference>
<comment type="similarity">
    <text evidence="1">Belongs to the peptidase C14A family.</text>
</comment>
<dbReference type="InterPro" id="IPR001309">
    <property type="entry name" value="Pept_C14_p20"/>
</dbReference>
<dbReference type="GO" id="GO:0004197">
    <property type="term" value="F:cysteine-type endopeptidase activity"/>
    <property type="evidence" value="ECO:0007669"/>
    <property type="project" value="InterPro"/>
</dbReference>
<dbReference type="InterPro" id="IPR001875">
    <property type="entry name" value="DED_dom"/>
</dbReference>
<name>A0AAV2JV60_KNICA</name>
<keyword evidence="7" id="KW-1185">Reference proteome</keyword>
<dbReference type="PANTHER" id="PTHR48169">
    <property type="entry name" value="DED DOMAIN-CONTAINING PROTEIN"/>
    <property type="match status" value="1"/>
</dbReference>
<evidence type="ECO:0008006" key="8">
    <source>
        <dbReference type="Google" id="ProtNLM"/>
    </source>
</evidence>
<dbReference type="InterPro" id="IPR011029">
    <property type="entry name" value="DEATH-like_dom_sf"/>
</dbReference>
<dbReference type="SMART" id="SM00115">
    <property type="entry name" value="CASc"/>
    <property type="match status" value="1"/>
</dbReference>
<dbReference type="PANTHER" id="PTHR48169:SF3">
    <property type="entry name" value="CASP8 AND FADD LIKE APOPTOSIS REGULATOR"/>
    <property type="match status" value="1"/>
</dbReference>
<dbReference type="Pfam" id="PF01335">
    <property type="entry name" value="DED"/>
    <property type="match status" value="1"/>
</dbReference>
<protein>
    <recommendedName>
        <fullName evidence="8">CASP8 and FADD-like apoptosis regulator</fullName>
    </recommendedName>
</protein>
<proteinExistence type="inferred from homology"/>
<dbReference type="GO" id="GO:0006508">
    <property type="term" value="P:proteolysis"/>
    <property type="evidence" value="ECO:0007669"/>
    <property type="project" value="InterPro"/>
</dbReference>
<accession>A0AAV2JV60</accession>
<dbReference type="InterPro" id="IPR011600">
    <property type="entry name" value="Pept_C14_caspase"/>
</dbReference>